<reference evidence="2" key="2">
    <citation type="submission" date="2021-12" db="EMBL/GenBank/DDBJ databases">
        <title>Resequencing data analysis of finger millet.</title>
        <authorList>
            <person name="Hatakeyama M."/>
            <person name="Aluri S."/>
            <person name="Balachadran M.T."/>
            <person name="Sivarajan S.R."/>
            <person name="Poveda L."/>
            <person name="Shimizu-Inatsugi R."/>
            <person name="Schlapbach R."/>
            <person name="Sreeman S.M."/>
            <person name="Shimizu K.K."/>
        </authorList>
    </citation>
    <scope>NUCLEOTIDE SEQUENCE</scope>
</reference>
<evidence type="ECO:0000256" key="1">
    <source>
        <dbReference type="SAM" id="Phobius"/>
    </source>
</evidence>
<gene>
    <name evidence="2" type="primary">ga23140</name>
    <name evidence="2" type="ORF">PR202_ga23140</name>
</gene>
<dbReference type="EMBL" id="BQKI01000012">
    <property type="protein sequence ID" value="GJN05509.1"/>
    <property type="molecule type" value="Genomic_DNA"/>
</dbReference>
<protein>
    <recommendedName>
        <fullName evidence="4">Secreted protein</fullName>
    </recommendedName>
</protein>
<organism evidence="2 3">
    <name type="scientific">Eleusine coracana subsp. coracana</name>
    <dbReference type="NCBI Taxonomy" id="191504"/>
    <lineage>
        <taxon>Eukaryota</taxon>
        <taxon>Viridiplantae</taxon>
        <taxon>Streptophyta</taxon>
        <taxon>Embryophyta</taxon>
        <taxon>Tracheophyta</taxon>
        <taxon>Spermatophyta</taxon>
        <taxon>Magnoliopsida</taxon>
        <taxon>Liliopsida</taxon>
        <taxon>Poales</taxon>
        <taxon>Poaceae</taxon>
        <taxon>PACMAD clade</taxon>
        <taxon>Chloridoideae</taxon>
        <taxon>Cynodonteae</taxon>
        <taxon>Eleusininae</taxon>
        <taxon>Eleusine</taxon>
    </lineage>
</organism>
<keyword evidence="1" id="KW-1133">Transmembrane helix</keyword>
<sequence>MASYGRKEELRSFILVFLMVRLAFLLLQLRDASTEVFLLVQHFLQIFKVVWHGFEATEELPGLRDRGIDQWHGIILSIHHHRDLGSTECGQLARLLRQGIASLLQG</sequence>
<proteinExistence type="predicted"/>
<dbReference type="AlphaFoldDB" id="A0AAV5D5H8"/>
<reference evidence="2" key="1">
    <citation type="journal article" date="2018" name="DNA Res.">
        <title>Multiple hybrid de novo genome assembly of finger millet, an orphan allotetraploid crop.</title>
        <authorList>
            <person name="Hatakeyama M."/>
            <person name="Aluri S."/>
            <person name="Balachadran M.T."/>
            <person name="Sivarajan S.R."/>
            <person name="Patrignani A."/>
            <person name="Gruter S."/>
            <person name="Poveda L."/>
            <person name="Shimizu-Inatsugi R."/>
            <person name="Baeten J."/>
            <person name="Francoijs K.J."/>
            <person name="Nataraja K.N."/>
            <person name="Reddy Y.A.N."/>
            <person name="Phadnis S."/>
            <person name="Ravikumar R.L."/>
            <person name="Schlapbach R."/>
            <person name="Sreeman S.M."/>
            <person name="Shimizu K.K."/>
        </authorList>
    </citation>
    <scope>NUCLEOTIDE SEQUENCE</scope>
</reference>
<evidence type="ECO:0008006" key="4">
    <source>
        <dbReference type="Google" id="ProtNLM"/>
    </source>
</evidence>
<feature type="transmembrane region" description="Helical" evidence="1">
    <location>
        <begin position="12"/>
        <end position="29"/>
    </location>
</feature>
<name>A0AAV5D5H8_ELECO</name>
<evidence type="ECO:0000313" key="3">
    <source>
        <dbReference type="Proteomes" id="UP001054889"/>
    </source>
</evidence>
<accession>A0AAV5D5H8</accession>
<keyword evidence="1" id="KW-0812">Transmembrane</keyword>
<dbReference type="Proteomes" id="UP001054889">
    <property type="component" value="Unassembled WGS sequence"/>
</dbReference>
<keyword evidence="3" id="KW-1185">Reference proteome</keyword>
<keyword evidence="1" id="KW-0472">Membrane</keyword>
<evidence type="ECO:0000313" key="2">
    <source>
        <dbReference type="EMBL" id="GJN05509.1"/>
    </source>
</evidence>
<comment type="caution">
    <text evidence="2">The sequence shown here is derived from an EMBL/GenBank/DDBJ whole genome shotgun (WGS) entry which is preliminary data.</text>
</comment>